<evidence type="ECO:0000313" key="3">
    <source>
        <dbReference type="WBParaSite" id="jg12356.2"/>
    </source>
</evidence>
<protein>
    <submittedName>
        <fullName evidence="3">Uncharacterized protein</fullName>
    </submittedName>
</protein>
<dbReference type="SUPFAM" id="SSF81324">
    <property type="entry name" value="Voltage-gated potassium channels"/>
    <property type="match status" value="1"/>
</dbReference>
<reference evidence="3" key="1">
    <citation type="submission" date="2022-11" db="UniProtKB">
        <authorList>
            <consortium name="WormBaseParasite"/>
        </authorList>
    </citation>
    <scope>IDENTIFICATION</scope>
</reference>
<dbReference type="Gene3D" id="1.10.287.70">
    <property type="match status" value="1"/>
</dbReference>
<keyword evidence="1" id="KW-1133">Transmembrane helix</keyword>
<sequence>SAFVLAGTLRRNSRVSTSSYDQVTHLLGGQDGLNLFPFKNGIRASSSQDSFWARNRIEGKRSCLHKFTTYLQTFYEKSRLHYLLPIIILVVYSFLGGFIFYSIENPEERAVLLRKKEYIEREEQVILQEVYSIEQRLRAFYLFYNTTDLRNQEIRKYRNFAMNRLNKAVYWYVLQVYYLNDQESYKSSLLHPTNPEKLWKSHFGSSFGRIFALKNYTQQLSERCWEIGVEMNPSSLAYAKLKRSIEEFNAFTGLQHVLTPTWTFWNSMFLAVTTYSTIGRYGVRCDWHTLVLMILHKLGRFFLLCLEHFWNYLLWFMEFLSCLKDAEKLKGKVLADEREPSGMPVLLAIGYPLAGCSYALPSFSNSKRTGTTLKVSTSSFAH</sequence>
<name>A0A915CTW2_9BILA</name>
<accession>A0A915CTW2</accession>
<dbReference type="WBParaSite" id="jg12356.2">
    <property type="protein sequence ID" value="jg12356.2"/>
    <property type="gene ID" value="jg12356"/>
</dbReference>
<keyword evidence="1" id="KW-0472">Membrane</keyword>
<dbReference type="AlphaFoldDB" id="A0A915CTW2"/>
<evidence type="ECO:0000256" key="1">
    <source>
        <dbReference type="SAM" id="Phobius"/>
    </source>
</evidence>
<keyword evidence="2" id="KW-1185">Reference proteome</keyword>
<proteinExistence type="predicted"/>
<feature type="transmembrane region" description="Helical" evidence="1">
    <location>
        <begin position="82"/>
        <end position="103"/>
    </location>
</feature>
<organism evidence="2 3">
    <name type="scientific">Ditylenchus dipsaci</name>
    <dbReference type="NCBI Taxonomy" id="166011"/>
    <lineage>
        <taxon>Eukaryota</taxon>
        <taxon>Metazoa</taxon>
        <taxon>Ecdysozoa</taxon>
        <taxon>Nematoda</taxon>
        <taxon>Chromadorea</taxon>
        <taxon>Rhabditida</taxon>
        <taxon>Tylenchina</taxon>
        <taxon>Tylenchomorpha</taxon>
        <taxon>Sphaerularioidea</taxon>
        <taxon>Anguinidae</taxon>
        <taxon>Anguininae</taxon>
        <taxon>Ditylenchus</taxon>
    </lineage>
</organism>
<dbReference type="Proteomes" id="UP000887574">
    <property type="component" value="Unplaced"/>
</dbReference>
<evidence type="ECO:0000313" key="2">
    <source>
        <dbReference type="Proteomes" id="UP000887574"/>
    </source>
</evidence>
<keyword evidence="1" id="KW-0812">Transmembrane</keyword>